<sequence length="110" mass="12086">MTSYQEITQQIGDQWVAALKRAEDTVSMVADGIQQTRDRIDVPASDAFAKLSESFQEGLPKPSEIVEANFELTNRLLAAQRDLTLRLIEASGTSSQPEVKPAPRKRAAAN</sequence>
<evidence type="ECO:0008006" key="4">
    <source>
        <dbReference type="Google" id="ProtNLM"/>
    </source>
</evidence>
<accession>A0A077LY40</accession>
<dbReference type="EMBL" id="CAJB01000225">
    <property type="protein sequence ID" value="CCH78581.1"/>
    <property type="molecule type" value="Genomic_DNA"/>
</dbReference>
<comment type="caution">
    <text evidence="2">The sequence shown here is derived from an EMBL/GenBank/DDBJ whole genome shotgun (WGS) entry which is preliminary data.</text>
</comment>
<dbReference type="OrthoDB" id="3792797at2"/>
<evidence type="ECO:0000256" key="1">
    <source>
        <dbReference type="SAM" id="MobiDB-lite"/>
    </source>
</evidence>
<proteinExistence type="predicted"/>
<feature type="region of interest" description="Disordered" evidence="1">
    <location>
        <begin position="89"/>
        <end position="110"/>
    </location>
</feature>
<dbReference type="Proteomes" id="UP000035721">
    <property type="component" value="Unassembled WGS sequence"/>
</dbReference>
<gene>
    <name evidence="2" type="ORF">BN12_3000002</name>
</gene>
<keyword evidence="3" id="KW-1185">Reference proteome</keyword>
<name>A0A077LY40_9MICO</name>
<organism evidence="2 3">
    <name type="scientific">Nostocoides japonicum T1-X7</name>
    <dbReference type="NCBI Taxonomy" id="1194083"/>
    <lineage>
        <taxon>Bacteria</taxon>
        <taxon>Bacillati</taxon>
        <taxon>Actinomycetota</taxon>
        <taxon>Actinomycetes</taxon>
        <taxon>Micrococcales</taxon>
        <taxon>Intrasporangiaceae</taxon>
        <taxon>Nostocoides</taxon>
    </lineage>
</organism>
<evidence type="ECO:0000313" key="3">
    <source>
        <dbReference type="Proteomes" id="UP000035721"/>
    </source>
</evidence>
<reference evidence="2 3" key="1">
    <citation type="journal article" date="2013" name="ISME J.">
        <title>A metabolic model for members of the genus Tetrasphaera involved in enhanced biological phosphorus removal.</title>
        <authorList>
            <person name="Kristiansen R."/>
            <person name="Nguyen H.T.T."/>
            <person name="Saunders A.M."/>
            <person name="Nielsen J.L."/>
            <person name="Wimmer R."/>
            <person name="Le V.Q."/>
            <person name="McIlroy S.J."/>
            <person name="Petrovski S."/>
            <person name="Seviour R.J."/>
            <person name="Calteau A."/>
            <person name="Nielsen K.L."/>
            <person name="Nielsen P.H."/>
        </authorList>
    </citation>
    <scope>NUCLEOTIDE SEQUENCE [LARGE SCALE GENOMIC DNA]</scope>
    <source>
        <strain evidence="2 3">T1-X7</strain>
    </source>
</reference>
<dbReference type="AlphaFoldDB" id="A0A077LY40"/>
<evidence type="ECO:0000313" key="2">
    <source>
        <dbReference type="EMBL" id="CCH78581.1"/>
    </source>
</evidence>
<dbReference type="RefSeq" id="WP_048555450.1">
    <property type="nucleotide sequence ID" value="NZ_HF570958.1"/>
</dbReference>
<protein>
    <recommendedName>
        <fullName evidence="4">Phasin domain-containing protein</fullName>
    </recommendedName>
</protein>